<evidence type="ECO:0000313" key="2">
    <source>
        <dbReference type="EMBL" id="KAL0471347.1"/>
    </source>
</evidence>
<dbReference type="EMBL" id="JAVLET010000003">
    <property type="protein sequence ID" value="KAL0471347.1"/>
    <property type="molecule type" value="Genomic_DNA"/>
</dbReference>
<feature type="compositionally biased region" description="Basic and acidic residues" evidence="1">
    <location>
        <begin position="109"/>
        <end position="128"/>
    </location>
</feature>
<reference evidence="2 3" key="1">
    <citation type="submission" date="2023-09" db="EMBL/GenBank/DDBJ databases">
        <title>Multi-omics analysis of a traditional fermented food reveals byproduct-associated fungal strains for waste-to-food upcycling.</title>
        <authorList>
            <consortium name="Lawrence Berkeley National Laboratory"/>
            <person name="Rekdal V.M."/>
            <person name="Villalobos-Escobedo J.M."/>
            <person name="Rodriguez-Valeron N."/>
            <person name="Garcia M.O."/>
            <person name="Vasquez D.P."/>
            <person name="Damayanti I."/>
            <person name="Sorensen P.M."/>
            <person name="Baidoo E.E."/>
            <person name="De Carvalho A.C."/>
            <person name="Riley R."/>
            <person name="Lipzen A."/>
            <person name="He G."/>
            <person name="Yan M."/>
            <person name="Haridas S."/>
            <person name="Daum C."/>
            <person name="Yoshinaga Y."/>
            <person name="Ng V."/>
            <person name="Grigoriev I.V."/>
            <person name="Munk R."/>
            <person name="Nuraida L."/>
            <person name="Wijaya C.H."/>
            <person name="Morales P.-C."/>
            <person name="Keasling J.D."/>
        </authorList>
    </citation>
    <scope>NUCLEOTIDE SEQUENCE [LARGE SCALE GENOMIC DNA]</scope>
    <source>
        <strain evidence="2 3">FGSC 2613</strain>
    </source>
</reference>
<evidence type="ECO:0000313" key="3">
    <source>
        <dbReference type="Proteomes" id="UP001451303"/>
    </source>
</evidence>
<sequence length="174" mass="19116">MSSPAGDAGFYYDPSGNIRPRRYFDHEGRPLPGNTTDTSYAPIPGSSPLHSTDPINTRPKQEHNPISKRRKDRPPLRLSLLRKKAKRACTNAIKLAKLVAHLQETIDMRSASHDSTAKSEPSSTKDRQPCGGSSSPTPPLDPRCRARSLRATSQPIWKSLPPPDLPEFPTTVSA</sequence>
<protein>
    <submittedName>
        <fullName evidence="2">Uncharacterized protein</fullName>
    </submittedName>
</protein>
<gene>
    <name evidence="2" type="ORF">QR685DRAFT_542677</name>
</gene>
<keyword evidence="3" id="KW-1185">Reference proteome</keyword>
<feature type="region of interest" description="Disordered" evidence="1">
    <location>
        <begin position="1"/>
        <end position="81"/>
    </location>
</feature>
<proteinExistence type="predicted"/>
<feature type="region of interest" description="Disordered" evidence="1">
    <location>
        <begin position="109"/>
        <end position="174"/>
    </location>
</feature>
<organism evidence="2 3">
    <name type="scientific">Neurospora intermedia</name>
    <dbReference type="NCBI Taxonomy" id="5142"/>
    <lineage>
        <taxon>Eukaryota</taxon>
        <taxon>Fungi</taxon>
        <taxon>Dikarya</taxon>
        <taxon>Ascomycota</taxon>
        <taxon>Pezizomycotina</taxon>
        <taxon>Sordariomycetes</taxon>
        <taxon>Sordariomycetidae</taxon>
        <taxon>Sordariales</taxon>
        <taxon>Sordariaceae</taxon>
        <taxon>Neurospora</taxon>
    </lineage>
</organism>
<comment type="caution">
    <text evidence="2">The sequence shown here is derived from an EMBL/GenBank/DDBJ whole genome shotgun (WGS) entry which is preliminary data.</text>
</comment>
<accession>A0ABR3DFB0</accession>
<name>A0ABR3DFB0_NEUIN</name>
<evidence type="ECO:0000256" key="1">
    <source>
        <dbReference type="SAM" id="MobiDB-lite"/>
    </source>
</evidence>
<dbReference type="Proteomes" id="UP001451303">
    <property type="component" value="Unassembled WGS sequence"/>
</dbReference>